<evidence type="ECO:0000256" key="4">
    <source>
        <dbReference type="ARBA" id="ARBA00023239"/>
    </source>
</evidence>
<name>A0A178II07_9BACT</name>
<dbReference type="GO" id="GO:0070403">
    <property type="term" value="F:NAD+ binding"/>
    <property type="evidence" value="ECO:0007669"/>
    <property type="project" value="InterPro"/>
</dbReference>
<protein>
    <submittedName>
        <fullName evidence="6">Epimerase</fullName>
    </submittedName>
</protein>
<dbReference type="STRING" id="1184151.AW736_12545"/>
<dbReference type="PANTHER" id="PTHR43078:SF6">
    <property type="entry name" value="UDP-GLUCURONIC ACID DECARBOXYLASE 1"/>
    <property type="match status" value="1"/>
</dbReference>
<evidence type="ECO:0000256" key="3">
    <source>
        <dbReference type="ARBA" id="ARBA00023027"/>
    </source>
</evidence>
<keyword evidence="2" id="KW-0210">Decarboxylase</keyword>
<dbReference type="InterPro" id="IPR036291">
    <property type="entry name" value="NAD(P)-bd_dom_sf"/>
</dbReference>
<comment type="caution">
    <text evidence="6">The sequence shown here is derived from an EMBL/GenBank/DDBJ whole genome shotgun (WGS) entry which is preliminary data.</text>
</comment>
<evidence type="ECO:0000256" key="1">
    <source>
        <dbReference type="ARBA" id="ARBA00001911"/>
    </source>
</evidence>
<dbReference type="SUPFAM" id="SSF51735">
    <property type="entry name" value="NAD(P)-binding Rossmann-fold domains"/>
    <property type="match status" value="1"/>
</dbReference>
<evidence type="ECO:0000313" key="7">
    <source>
        <dbReference type="Proteomes" id="UP000078486"/>
    </source>
</evidence>
<evidence type="ECO:0000259" key="5">
    <source>
        <dbReference type="Pfam" id="PF01370"/>
    </source>
</evidence>
<dbReference type="Proteomes" id="UP000078486">
    <property type="component" value="Unassembled WGS sequence"/>
</dbReference>
<dbReference type="RefSeq" id="WP_068770565.1">
    <property type="nucleotide sequence ID" value="NZ_CP109796.1"/>
</dbReference>
<evidence type="ECO:0000313" key="6">
    <source>
        <dbReference type="EMBL" id="OAM89580.1"/>
    </source>
</evidence>
<dbReference type="AlphaFoldDB" id="A0A178II07"/>
<proteinExistence type="predicted"/>
<accession>A0A178II07</accession>
<organism evidence="6 7">
    <name type="scientific">Termitidicoccus mucosus</name>
    <dbReference type="NCBI Taxonomy" id="1184151"/>
    <lineage>
        <taxon>Bacteria</taxon>
        <taxon>Pseudomonadati</taxon>
        <taxon>Verrucomicrobiota</taxon>
        <taxon>Opitutia</taxon>
        <taxon>Opitutales</taxon>
        <taxon>Opitutaceae</taxon>
        <taxon>Termitidicoccus</taxon>
    </lineage>
</organism>
<keyword evidence="7" id="KW-1185">Reference proteome</keyword>
<dbReference type="GO" id="GO:0005737">
    <property type="term" value="C:cytoplasm"/>
    <property type="evidence" value="ECO:0007669"/>
    <property type="project" value="TreeGrafter"/>
</dbReference>
<dbReference type="Gene3D" id="3.40.50.720">
    <property type="entry name" value="NAD(P)-binding Rossmann-like Domain"/>
    <property type="match status" value="1"/>
</dbReference>
<dbReference type="GO" id="GO:0048040">
    <property type="term" value="F:UDP-glucuronate decarboxylase activity"/>
    <property type="evidence" value="ECO:0007669"/>
    <property type="project" value="TreeGrafter"/>
</dbReference>
<dbReference type="InterPro" id="IPR044516">
    <property type="entry name" value="UXS-like"/>
</dbReference>
<dbReference type="OrthoDB" id="9811743at2"/>
<dbReference type="InterPro" id="IPR001509">
    <property type="entry name" value="Epimerase_deHydtase"/>
</dbReference>
<sequence>MSSIRAVAPLFREDLDHVLTHTRGLWEEARGRTFFITGGTGFFGMWLLESFAYINDALDLGMRAVILTRNPSAFAHKAPHLTLRPDLSFIAGDVRSFAFPDGRFDYVIHAATEASIKLNNEAPHEMLDTIIGGTRRVLDFAGHCGVRKLLFTSSGAVYGKQPADLTHVPEDYPGAPDPLLPDSAYGEGKRVSEHMCVVHARHHGYEAKIARCFAFVGPYLPLDAHFAIGNFIRDALCGGPIKIAGDGTPIRSYLYASDLAAWLWTLLFKASSSRAYNIGSEQGLSIRELAAEIVHILDCPFPVQVAKVANPSAPVSRYVPSVGRAAHELNLQASIPLHESIRRTAAWHQSLANI</sequence>
<dbReference type="PANTHER" id="PTHR43078">
    <property type="entry name" value="UDP-GLUCURONIC ACID DECARBOXYLASE-RELATED"/>
    <property type="match status" value="1"/>
</dbReference>
<dbReference type="EMBL" id="LRRQ01000088">
    <property type="protein sequence ID" value="OAM89580.1"/>
    <property type="molecule type" value="Genomic_DNA"/>
</dbReference>
<dbReference type="GO" id="GO:0042732">
    <property type="term" value="P:D-xylose metabolic process"/>
    <property type="evidence" value="ECO:0007669"/>
    <property type="project" value="InterPro"/>
</dbReference>
<evidence type="ECO:0000256" key="2">
    <source>
        <dbReference type="ARBA" id="ARBA00022793"/>
    </source>
</evidence>
<dbReference type="Pfam" id="PF01370">
    <property type="entry name" value="Epimerase"/>
    <property type="match status" value="1"/>
</dbReference>
<reference evidence="6 7" key="1">
    <citation type="submission" date="2016-01" db="EMBL/GenBank/DDBJ databases">
        <title>High potential of lignocellulose degradation of a new Verrucomicrobia species.</title>
        <authorList>
            <person name="Wang Y."/>
            <person name="Shi Y."/>
            <person name="Qiu Z."/>
            <person name="Liu S."/>
            <person name="Yang H."/>
        </authorList>
    </citation>
    <scope>NUCLEOTIDE SEQUENCE [LARGE SCALE GENOMIC DNA]</scope>
    <source>
        <strain evidence="6 7">TSB47</strain>
    </source>
</reference>
<gene>
    <name evidence="6" type="ORF">AW736_12545</name>
</gene>
<comment type="cofactor">
    <cofactor evidence="1">
        <name>NAD(+)</name>
        <dbReference type="ChEBI" id="CHEBI:57540"/>
    </cofactor>
</comment>
<keyword evidence="3" id="KW-0520">NAD</keyword>
<keyword evidence="4" id="KW-0456">Lyase</keyword>
<feature type="domain" description="NAD-dependent epimerase/dehydratase" evidence="5">
    <location>
        <begin position="35"/>
        <end position="279"/>
    </location>
</feature>